<organism evidence="1">
    <name type="scientific">uncultured Caudovirales phage</name>
    <dbReference type="NCBI Taxonomy" id="2100421"/>
    <lineage>
        <taxon>Viruses</taxon>
        <taxon>Duplodnaviria</taxon>
        <taxon>Heunggongvirae</taxon>
        <taxon>Uroviricota</taxon>
        <taxon>Caudoviricetes</taxon>
        <taxon>Peduoviridae</taxon>
        <taxon>Maltschvirus</taxon>
        <taxon>Maltschvirus maltsch</taxon>
    </lineage>
</organism>
<sequence>MQIEIKYNNHFDEQGLPVVKKINVQSSVGVSPQEKNIDIHQWGLSIRCQLQILDKKIRRLEKRDNYLLFNN</sequence>
<reference evidence="1" key="1">
    <citation type="submission" date="2020-04" db="EMBL/GenBank/DDBJ databases">
        <authorList>
            <person name="Chiriac C."/>
            <person name="Salcher M."/>
            <person name="Ghai R."/>
            <person name="Kavagutti S V."/>
        </authorList>
    </citation>
    <scope>NUCLEOTIDE SEQUENCE</scope>
</reference>
<accession>A0A6J5MZ68</accession>
<protein>
    <submittedName>
        <fullName evidence="1">Uncharacterized protein</fullName>
    </submittedName>
</protein>
<dbReference type="EMBL" id="LR796568">
    <property type="protein sequence ID" value="CAB4151858.1"/>
    <property type="molecule type" value="Genomic_DNA"/>
</dbReference>
<proteinExistence type="predicted"/>
<evidence type="ECO:0000313" key="1">
    <source>
        <dbReference type="EMBL" id="CAB4151858.1"/>
    </source>
</evidence>
<gene>
    <name evidence="1" type="ORF">UFOVP595_33</name>
</gene>
<name>A0A6J5MZ68_9CAUD</name>